<dbReference type="Pfam" id="PF10647">
    <property type="entry name" value="Gmad1"/>
    <property type="match status" value="1"/>
</dbReference>
<evidence type="ECO:0000256" key="6">
    <source>
        <dbReference type="HAMAP-Rule" id="MF_01373"/>
    </source>
</evidence>
<evidence type="ECO:0000259" key="9">
    <source>
        <dbReference type="Pfam" id="PF10647"/>
    </source>
</evidence>
<dbReference type="InterPro" id="IPR019606">
    <property type="entry name" value="GerMN"/>
</dbReference>
<comment type="subcellular location">
    <subcellularLocation>
        <location evidence="6">Cell membrane</location>
        <topology evidence="6">Lipid-anchor</topology>
    </subcellularLocation>
</comment>
<sequence length="616" mass="65474">MGGDSLRHGRKRTARLSACLVVLALALAGCASIPDSGDVEPVKVSPQDESQVRVYAVPPPQNATSADIVDGFLEAMTSDDPDFAMARKYLAKDEANAWQPQKGTTVLSEAPDLEGPEKPHSADQPGLTYQMNGQEIATVDADHVYQPLKPGRYQEQLHLIQEKIGGRKEWRIDALPQGLVLGQSDFQRNYRPVDTYFYAKGDNWLVADPVFIRQRIDPLTRMDPITQAVNALLAGPTEWLKPSVTSAFPTGTQLQKGTRTLQFDDNNALTVPLNAAARTVTPLLCKKMAAQLFFTLRDLTSTRVGQIALRSGRTSLCSVTGDEAQAYEPGNAASQPDDAFYVDADGRLARLAPDDKKGGDDGNLVPGPFGHGAVKLDSVAVARDEKRAAGVAQDGKSLYVASITHDAEAGSPLVTSDGAKASDRLSAPSWDSRGDVWVADRDPGHARLLRFSGGASSAEEATVEGLDGRRIEAVRVSSDGVRVALLLTKGSRTSLEIGRVQQSGYGDHKKLAVLDLKSVTPQMETVTSVSWAGPSRLVIVGKQAGGVQQIRFIQADGSTSDASVLPGLNQVTGIAAGDKDSKPLVADSGDAGIVELPSGGNWQAIVEHGSSPVYPG</sequence>
<feature type="signal peptide" evidence="7">
    <location>
        <begin position="1"/>
        <end position="31"/>
    </location>
</feature>
<dbReference type="SUPFAM" id="SSF63829">
    <property type="entry name" value="Calcium-dependent phosphotriesterase"/>
    <property type="match status" value="1"/>
</dbReference>
<keyword evidence="12" id="KW-1185">Reference proteome</keyword>
<evidence type="ECO:0000259" key="10">
    <source>
        <dbReference type="Pfam" id="PF25976"/>
    </source>
</evidence>
<feature type="domain" description="Lipoprotein LpqB N-terminal" evidence="10">
    <location>
        <begin position="58"/>
        <end position="187"/>
    </location>
</feature>
<dbReference type="Pfam" id="PF25976">
    <property type="entry name" value="LpqB_N"/>
    <property type="match status" value="1"/>
</dbReference>
<comment type="similarity">
    <text evidence="6">Belongs to the LpqB lipoprotein family.</text>
</comment>
<evidence type="ECO:0000256" key="5">
    <source>
        <dbReference type="ARBA" id="ARBA00023288"/>
    </source>
</evidence>
<dbReference type="Pfam" id="PF10646">
    <property type="entry name" value="Germane"/>
    <property type="match status" value="1"/>
</dbReference>
<evidence type="ECO:0000256" key="7">
    <source>
        <dbReference type="SAM" id="SignalP"/>
    </source>
</evidence>
<evidence type="ECO:0000313" key="12">
    <source>
        <dbReference type="Proteomes" id="UP000670475"/>
    </source>
</evidence>
<evidence type="ECO:0000256" key="4">
    <source>
        <dbReference type="ARBA" id="ARBA00023139"/>
    </source>
</evidence>
<evidence type="ECO:0000256" key="1">
    <source>
        <dbReference type="ARBA" id="ARBA00022475"/>
    </source>
</evidence>
<dbReference type="Proteomes" id="UP000670475">
    <property type="component" value="Unassembled WGS sequence"/>
</dbReference>
<keyword evidence="1 6" id="KW-1003">Cell membrane</keyword>
<organism evidence="11 12">
    <name type="scientific">Streptomyces montanisoli</name>
    <dbReference type="NCBI Taxonomy" id="2798581"/>
    <lineage>
        <taxon>Bacteria</taxon>
        <taxon>Bacillati</taxon>
        <taxon>Actinomycetota</taxon>
        <taxon>Actinomycetes</taxon>
        <taxon>Kitasatosporales</taxon>
        <taxon>Streptomycetaceae</taxon>
        <taxon>Streptomyces</taxon>
    </lineage>
</organism>
<dbReference type="InterPro" id="IPR023959">
    <property type="entry name" value="LpqB"/>
</dbReference>
<keyword evidence="5 6" id="KW-0449">Lipoprotein</keyword>
<evidence type="ECO:0000256" key="3">
    <source>
        <dbReference type="ARBA" id="ARBA00023136"/>
    </source>
</evidence>
<dbReference type="GO" id="GO:0005886">
    <property type="term" value="C:plasma membrane"/>
    <property type="evidence" value="ECO:0007669"/>
    <property type="project" value="UniProtKB-SubCell"/>
</dbReference>
<gene>
    <name evidence="6" type="primary">lpqB</name>
    <name evidence="11" type="ORF">JFN87_30020</name>
</gene>
<protein>
    <recommendedName>
        <fullName evidence="6">Lipoprotein LpqB</fullName>
    </recommendedName>
</protein>
<feature type="domain" description="Lipoprotein LpqB C-terminal" evidence="9">
    <location>
        <begin position="358"/>
        <end position="615"/>
    </location>
</feature>
<dbReference type="PROSITE" id="PS51257">
    <property type="entry name" value="PROKAR_LIPOPROTEIN"/>
    <property type="match status" value="1"/>
</dbReference>
<dbReference type="AlphaFoldDB" id="A0A940S0U5"/>
<dbReference type="EMBL" id="JAGIQL010000216">
    <property type="protein sequence ID" value="MBP0461663.1"/>
    <property type="molecule type" value="Genomic_DNA"/>
</dbReference>
<dbReference type="InterPro" id="IPR018910">
    <property type="entry name" value="LpqB_C"/>
</dbReference>
<feature type="chain" id="PRO_5038429673" description="Lipoprotein LpqB" evidence="7">
    <location>
        <begin position="32"/>
        <end position="616"/>
    </location>
</feature>
<evidence type="ECO:0000313" key="11">
    <source>
        <dbReference type="EMBL" id="MBP0461663.1"/>
    </source>
</evidence>
<keyword evidence="3 6" id="KW-0472">Membrane</keyword>
<keyword evidence="4 6" id="KW-0564">Palmitate</keyword>
<name>A0A940S0U5_9ACTN</name>
<comment type="caution">
    <text evidence="11">The sequence shown here is derived from an EMBL/GenBank/DDBJ whole genome shotgun (WGS) entry which is preliminary data.</text>
</comment>
<evidence type="ECO:0000259" key="8">
    <source>
        <dbReference type="Pfam" id="PF10646"/>
    </source>
</evidence>
<dbReference type="RefSeq" id="WP_209345177.1">
    <property type="nucleotide sequence ID" value="NZ_JAGIQL010000216.1"/>
</dbReference>
<dbReference type="HAMAP" id="MF_01373">
    <property type="entry name" value="LpqB_lipoprot"/>
    <property type="match status" value="1"/>
</dbReference>
<dbReference type="InterPro" id="IPR059026">
    <property type="entry name" value="LpqB_N"/>
</dbReference>
<feature type="domain" description="GerMN" evidence="8">
    <location>
        <begin position="215"/>
        <end position="301"/>
    </location>
</feature>
<reference evidence="11" key="1">
    <citation type="submission" date="2021-03" db="EMBL/GenBank/DDBJ databases">
        <title>Whole genome sequence of Streptomyces bomunensis MMS17-BM035.</title>
        <authorList>
            <person name="Lee J.H."/>
        </authorList>
    </citation>
    <scope>NUCLEOTIDE SEQUENCE</scope>
    <source>
        <strain evidence="11">MMS17-BM035</strain>
    </source>
</reference>
<proteinExistence type="inferred from homology"/>
<evidence type="ECO:0000256" key="2">
    <source>
        <dbReference type="ARBA" id="ARBA00022729"/>
    </source>
</evidence>
<accession>A0A940S0U5</accession>
<keyword evidence="2 6" id="KW-0732">Signal</keyword>